<keyword evidence="3 5" id="KW-0133">Cell shape</keyword>
<dbReference type="KEGG" id="sth:STH373"/>
<dbReference type="OrthoDB" id="9792313at2"/>
<evidence type="ECO:0000256" key="4">
    <source>
        <dbReference type="ARBA" id="ARBA00032089"/>
    </source>
</evidence>
<reference evidence="8 9" key="1">
    <citation type="journal article" date="2004" name="Nucleic Acids Res.">
        <title>Genome sequence of Symbiobacterium thermophilum, an uncultivable bacterium that depends on microbial commensalism.</title>
        <authorList>
            <person name="Ueda K."/>
            <person name="Yamashita A."/>
            <person name="Ishikawa J."/>
            <person name="Shimada M."/>
            <person name="Watsuji T."/>
            <person name="Morimura K."/>
            <person name="Ikeda H."/>
            <person name="Hattori M."/>
            <person name="Beppu T."/>
        </authorList>
    </citation>
    <scope>NUCLEOTIDE SEQUENCE [LARGE SCALE GENOMIC DNA]</scope>
    <source>
        <strain evidence="9">T / IAM 14863</strain>
    </source>
</reference>
<dbReference type="PANTHER" id="PTHR34138:SF1">
    <property type="entry name" value="CELL SHAPE-DETERMINING PROTEIN MREC"/>
    <property type="match status" value="1"/>
</dbReference>
<dbReference type="GO" id="GO:0008360">
    <property type="term" value="P:regulation of cell shape"/>
    <property type="evidence" value="ECO:0007669"/>
    <property type="project" value="UniProtKB-KW"/>
</dbReference>
<keyword evidence="9" id="KW-1185">Reference proteome</keyword>
<dbReference type="RefSeq" id="WP_011194507.1">
    <property type="nucleotide sequence ID" value="NC_006177.1"/>
</dbReference>
<accession>Q67SI5</accession>
<dbReference type="STRING" id="292459.STH373"/>
<gene>
    <name evidence="8" type="primary">mreC</name>
    <name evidence="8" type="ordered locus">STH373</name>
</gene>
<sequence length="287" mass="31417">MRYNKHLRLLGVALGALVVIFITMALTARGRTAITPLEKGIATVLYPFQVATDWVRDRARGIVDSIRELTRLREENAALRQQVADMAQDRALIVQLQQENERLRKELGLKERTPYPMLTAEVISRSAESWYQTVIISRGSRDGVRQGMAVVNWQGLVGKIAYTTPYTSTVQLVSDVGFSEAGFTEAGFGAGAKLPNGEQGVLETVEGGYLRMRFWSTDPSVAVGQPVFTSGQGILPADLLVGWIEEVDTSSSFVKSALVRPAVDVHKLEVVQVVLTPSEDDRGSSAP</sequence>
<comment type="function">
    <text evidence="5">Involved in formation and maintenance of cell shape.</text>
</comment>
<proteinExistence type="inferred from homology"/>
<dbReference type="InterPro" id="IPR007221">
    <property type="entry name" value="MreC"/>
</dbReference>
<feature type="coiled-coil region" evidence="6">
    <location>
        <begin position="62"/>
        <end position="113"/>
    </location>
</feature>
<dbReference type="HOGENOM" id="CLU_042663_1_0_9"/>
<dbReference type="InterPro" id="IPR055342">
    <property type="entry name" value="MreC_beta-barrel_core"/>
</dbReference>
<dbReference type="Proteomes" id="UP000000417">
    <property type="component" value="Chromosome"/>
</dbReference>
<evidence type="ECO:0000256" key="6">
    <source>
        <dbReference type="SAM" id="Coils"/>
    </source>
</evidence>
<dbReference type="Gene3D" id="2.40.10.350">
    <property type="entry name" value="Rod shape-determining protein MreC, domain 2"/>
    <property type="match status" value="1"/>
</dbReference>
<evidence type="ECO:0000256" key="1">
    <source>
        <dbReference type="ARBA" id="ARBA00009369"/>
    </source>
</evidence>
<feature type="domain" description="Rod shape-determining protein MreC beta-barrel core" evidence="7">
    <location>
        <begin position="122"/>
        <end position="274"/>
    </location>
</feature>
<dbReference type="NCBIfam" id="TIGR00219">
    <property type="entry name" value="mreC"/>
    <property type="match status" value="1"/>
</dbReference>
<dbReference type="Pfam" id="PF04085">
    <property type="entry name" value="MreC"/>
    <property type="match status" value="1"/>
</dbReference>
<dbReference type="InterPro" id="IPR042175">
    <property type="entry name" value="Cell/Rod_MreC_2"/>
</dbReference>
<evidence type="ECO:0000256" key="2">
    <source>
        <dbReference type="ARBA" id="ARBA00013855"/>
    </source>
</evidence>
<protein>
    <recommendedName>
        <fullName evidence="2 5">Cell shape-determining protein MreC</fullName>
    </recommendedName>
    <alternativeName>
        <fullName evidence="4 5">Cell shape protein MreC</fullName>
    </alternativeName>
</protein>
<dbReference type="InterPro" id="IPR042177">
    <property type="entry name" value="Cell/Rod_1"/>
</dbReference>
<name>Q67SI5_SYMTH</name>
<evidence type="ECO:0000313" key="8">
    <source>
        <dbReference type="EMBL" id="BAD39358.1"/>
    </source>
</evidence>
<evidence type="ECO:0000256" key="3">
    <source>
        <dbReference type="ARBA" id="ARBA00022960"/>
    </source>
</evidence>
<organism evidence="8 9">
    <name type="scientific">Symbiobacterium thermophilum (strain DSM 24528 / JCM 14929 / IAM 14863 / T)</name>
    <dbReference type="NCBI Taxonomy" id="292459"/>
    <lineage>
        <taxon>Bacteria</taxon>
        <taxon>Bacillati</taxon>
        <taxon>Bacillota</taxon>
        <taxon>Clostridia</taxon>
        <taxon>Eubacteriales</taxon>
        <taxon>Symbiobacteriaceae</taxon>
        <taxon>Symbiobacterium</taxon>
    </lineage>
</organism>
<dbReference type="Gene3D" id="2.40.10.340">
    <property type="entry name" value="Rod shape-determining protein MreC, domain 1"/>
    <property type="match status" value="1"/>
</dbReference>
<evidence type="ECO:0000313" key="9">
    <source>
        <dbReference type="Proteomes" id="UP000000417"/>
    </source>
</evidence>
<comment type="similarity">
    <text evidence="1 5">Belongs to the MreC family.</text>
</comment>
<dbReference type="PIRSF" id="PIRSF038471">
    <property type="entry name" value="MreC"/>
    <property type="match status" value="1"/>
</dbReference>
<dbReference type="PANTHER" id="PTHR34138">
    <property type="entry name" value="CELL SHAPE-DETERMINING PROTEIN MREC"/>
    <property type="match status" value="1"/>
</dbReference>
<keyword evidence="6" id="KW-0175">Coiled coil</keyword>
<evidence type="ECO:0000256" key="5">
    <source>
        <dbReference type="PIRNR" id="PIRNR038471"/>
    </source>
</evidence>
<dbReference type="eggNOG" id="COG1792">
    <property type="taxonomic scope" value="Bacteria"/>
</dbReference>
<evidence type="ECO:0000259" key="7">
    <source>
        <dbReference type="Pfam" id="PF04085"/>
    </source>
</evidence>
<dbReference type="GO" id="GO:0005886">
    <property type="term" value="C:plasma membrane"/>
    <property type="evidence" value="ECO:0007669"/>
    <property type="project" value="TreeGrafter"/>
</dbReference>
<dbReference type="EMBL" id="AP006840">
    <property type="protein sequence ID" value="BAD39358.1"/>
    <property type="molecule type" value="Genomic_DNA"/>
</dbReference>
<dbReference type="AlphaFoldDB" id="Q67SI5"/>